<dbReference type="AlphaFoldDB" id="R0KD37"/>
<dbReference type="Proteomes" id="UP000016935">
    <property type="component" value="Unassembled WGS sequence"/>
</dbReference>
<proteinExistence type="predicted"/>
<dbReference type="GeneID" id="19395681"/>
<evidence type="ECO:0000313" key="1">
    <source>
        <dbReference type="EMBL" id="EOA87294.1"/>
    </source>
</evidence>
<dbReference type="OrthoDB" id="10005898at2759"/>
<evidence type="ECO:0000313" key="2">
    <source>
        <dbReference type="Proteomes" id="UP000016935"/>
    </source>
</evidence>
<gene>
    <name evidence="1" type="ORF">SETTUDRAFT_116160</name>
</gene>
<sequence length="227" mass="24742">MAAGIAEKADGVLPPSTKAMAQIVASATAIEQVISDYRIFARMWGLLGLYAWARATCHDPLPVNAGRQETILRGLTWASVVSSVAFQVLENGAYLSSKGALTTDRWTGAAGKARETQWWLWSSRFWAAYVGMEILRLAILRYYREPAPTALVGGDGEKEDKMSMEESIKAAKQENWVWWKDLTSNVALAPMTIHFSMEQGLLSNAGMGICGTVAGVALLIDAWARTA</sequence>
<organism evidence="1 2">
    <name type="scientific">Exserohilum turcicum (strain 28A)</name>
    <name type="common">Northern leaf blight fungus</name>
    <name type="synonym">Setosphaeria turcica</name>
    <dbReference type="NCBI Taxonomy" id="671987"/>
    <lineage>
        <taxon>Eukaryota</taxon>
        <taxon>Fungi</taxon>
        <taxon>Dikarya</taxon>
        <taxon>Ascomycota</taxon>
        <taxon>Pezizomycotina</taxon>
        <taxon>Dothideomycetes</taxon>
        <taxon>Pleosporomycetidae</taxon>
        <taxon>Pleosporales</taxon>
        <taxon>Pleosporineae</taxon>
        <taxon>Pleosporaceae</taxon>
        <taxon>Exserohilum</taxon>
    </lineage>
</organism>
<reference evidence="1 2" key="1">
    <citation type="journal article" date="2012" name="PLoS Pathog.">
        <title>Diverse lifestyles and strategies of plant pathogenesis encoded in the genomes of eighteen Dothideomycetes fungi.</title>
        <authorList>
            <person name="Ohm R.A."/>
            <person name="Feau N."/>
            <person name="Henrissat B."/>
            <person name="Schoch C.L."/>
            <person name="Horwitz B.A."/>
            <person name="Barry K.W."/>
            <person name="Condon B.J."/>
            <person name="Copeland A.C."/>
            <person name="Dhillon B."/>
            <person name="Glaser F."/>
            <person name="Hesse C.N."/>
            <person name="Kosti I."/>
            <person name="LaButti K."/>
            <person name="Lindquist E.A."/>
            <person name="Lucas S."/>
            <person name="Salamov A.A."/>
            <person name="Bradshaw R.E."/>
            <person name="Ciuffetti L."/>
            <person name="Hamelin R.C."/>
            <person name="Kema G.H.J."/>
            <person name="Lawrence C."/>
            <person name="Scott J.A."/>
            <person name="Spatafora J.W."/>
            <person name="Turgeon B.G."/>
            <person name="de Wit P.J.G.M."/>
            <person name="Zhong S."/>
            <person name="Goodwin S.B."/>
            <person name="Grigoriev I.V."/>
        </authorList>
    </citation>
    <scope>NUCLEOTIDE SEQUENCE [LARGE SCALE GENOMIC DNA]</scope>
    <source>
        <strain evidence="2">28A</strain>
    </source>
</reference>
<dbReference type="PANTHER" id="PTHR12652">
    <property type="entry name" value="PEROXISOMAL BIOGENESIS FACTOR 11"/>
    <property type="match status" value="1"/>
</dbReference>
<dbReference type="PANTHER" id="PTHR12652:SF25">
    <property type="entry name" value="MICROBODY (PEROXISOME) PROLIFERATION PROTEIN PEROXIN 11C (EUROFUNG)"/>
    <property type="match status" value="1"/>
</dbReference>
<dbReference type="eggNOG" id="ENOG502S1P2">
    <property type="taxonomic scope" value="Eukaryota"/>
</dbReference>
<dbReference type="HOGENOM" id="CLU_052213_3_1_1"/>
<accession>R0KD37</accession>
<name>R0KD37_EXST2</name>
<keyword evidence="2" id="KW-1185">Reference proteome</keyword>
<reference evidence="1 2" key="2">
    <citation type="journal article" date="2013" name="PLoS Genet.">
        <title>Comparative genome structure, secondary metabolite, and effector coding capacity across Cochliobolus pathogens.</title>
        <authorList>
            <person name="Condon B.J."/>
            <person name="Leng Y."/>
            <person name="Wu D."/>
            <person name="Bushley K.E."/>
            <person name="Ohm R.A."/>
            <person name="Otillar R."/>
            <person name="Martin J."/>
            <person name="Schackwitz W."/>
            <person name="Grimwood J."/>
            <person name="MohdZainudin N."/>
            <person name="Xue C."/>
            <person name="Wang R."/>
            <person name="Manning V.A."/>
            <person name="Dhillon B."/>
            <person name="Tu Z.J."/>
            <person name="Steffenson B.J."/>
            <person name="Salamov A."/>
            <person name="Sun H."/>
            <person name="Lowry S."/>
            <person name="LaButti K."/>
            <person name="Han J."/>
            <person name="Copeland A."/>
            <person name="Lindquist E."/>
            <person name="Barry K."/>
            <person name="Schmutz J."/>
            <person name="Baker S.E."/>
            <person name="Ciuffetti L.M."/>
            <person name="Grigoriev I.V."/>
            <person name="Zhong S."/>
            <person name="Turgeon B.G."/>
        </authorList>
    </citation>
    <scope>NUCLEOTIDE SEQUENCE [LARGE SCALE GENOMIC DNA]</scope>
    <source>
        <strain evidence="2">28A</strain>
    </source>
</reference>
<protein>
    <submittedName>
        <fullName evidence="1">Uncharacterized protein</fullName>
    </submittedName>
</protein>
<dbReference type="EMBL" id="KB908592">
    <property type="protein sequence ID" value="EOA87294.1"/>
    <property type="molecule type" value="Genomic_DNA"/>
</dbReference>
<dbReference type="STRING" id="671987.R0KD37"/>
<dbReference type="RefSeq" id="XP_008025739.1">
    <property type="nucleotide sequence ID" value="XM_008027548.1"/>
</dbReference>